<organism evidence="1 2">
    <name type="scientific">Brachyspira pilosicoli P43/6/78</name>
    <dbReference type="NCBI Taxonomy" id="1042417"/>
    <lineage>
        <taxon>Bacteria</taxon>
        <taxon>Pseudomonadati</taxon>
        <taxon>Spirochaetota</taxon>
        <taxon>Spirochaetia</taxon>
        <taxon>Brachyspirales</taxon>
        <taxon>Brachyspiraceae</taxon>
        <taxon>Brachyspira</taxon>
    </lineage>
</organism>
<evidence type="ECO:0000313" key="1">
    <source>
        <dbReference type="EMBL" id="AGA66578.1"/>
    </source>
</evidence>
<gene>
    <name evidence="1" type="ORF">BPP43_06710</name>
</gene>
<dbReference type="KEGG" id="bpip:BPP43_06710"/>
<dbReference type="InterPro" id="IPR006379">
    <property type="entry name" value="HAD-SF_hydro_IIB"/>
</dbReference>
<dbReference type="PANTHER" id="PTHR10000:SF8">
    <property type="entry name" value="HAD SUPERFAMILY HYDROLASE-LIKE, TYPE 3"/>
    <property type="match status" value="1"/>
</dbReference>
<keyword evidence="2" id="KW-1185">Reference proteome</keyword>
<dbReference type="NCBIfam" id="TIGR01484">
    <property type="entry name" value="HAD-SF-IIB"/>
    <property type="match status" value="1"/>
</dbReference>
<dbReference type="RefSeq" id="WP_015274488.1">
    <property type="nucleotide sequence ID" value="NC_019908.1"/>
</dbReference>
<dbReference type="EMBL" id="CP002873">
    <property type="protein sequence ID" value="AGA66578.1"/>
    <property type="molecule type" value="Genomic_DNA"/>
</dbReference>
<dbReference type="Gene3D" id="3.40.50.1000">
    <property type="entry name" value="HAD superfamily/HAD-like"/>
    <property type="match status" value="1"/>
</dbReference>
<dbReference type="PANTHER" id="PTHR10000">
    <property type="entry name" value="PHOSPHOSERINE PHOSPHATASE"/>
    <property type="match status" value="1"/>
</dbReference>
<dbReference type="GO" id="GO:0005829">
    <property type="term" value="C:cytosol"/>
    <property type="evidence" value="ECO:0007669"/>
    <property type="project" value="TreeGrafter"/>
</dbReference>
<proteinExistence type="predicted"/>
<dbReference type="GO" id="GO:0016791">
    <property type="term" value="F:phosphatase activity"/>
    <property type="evidence" value="ECO:0007669"/>
    <property type="project" value="UniProtKB-ARBA"/>
</dbReference>
<dbReference type="InterPro" id="IPR023214">
    <property type="entry name" value="HAD_sf"/>
</dbReference>
<dbReference type="Pfam" id="PF08282">
    <property type="entry name" value="Hydrolase_3"/>
    <property type="match status" value="1"/>
</dbReference>
<sequence length="252" mass="28982">MKLFVSDYDMTLAINRVVDDKVINAIKKWREKGNIFAIATGRNKFSILEQTYKNNIEVDYIIANNGALIIDRNNNILLKEEIEKNNAMEVINYLYNDYEGSVEISNENEILSIIPRKGEHNLPFKVDRKITIEEAKNISNIIQINKMSPDVNTTEIIQDEINNKFDTVIAYGNITAIDIVRRNISKATGIQNLENILKDKNIEKILVAGDSNNDIDMIKKYDGYVQINAREHIKKLTNKYFNLVSDIIENNL</sequence>
<evidence type="ECO:0000313" key="2">
    <source>
        <dbReference type="Proteomes" id="UP000010793"/>
    </source>
</evidence>
<dbReference type="Gene3D" id="3.30.1240.10">
    <property type="match status" value="1"/>
</dbReference>
<name>A0A3B6VLE0_BRAPL</name>
<dbReference type="InterPro" id="IPR036412">
    <property type="entry name" value="HAD-like_sf"/>
</dbReference>
<protein>
    <submittedName>
        <fullName evidence="1">HAD-superfamily hydrolase</fullName>
    </submittedName>
</protein>
<reference evidence="1 2" key="1">
    <citation type="journal article" date="2013" name="Genome Announc.">
        <title>Complete Genome Sequence of the Porcine Strain Brachyspira pilosicoli P43/6/78(T.).</title>
        <authorList>
            <person name="Lin C."/>
            <person name="den Bakker H.C."/>
            <person name="Suzuki H."/>
            <person name="Lefebure T."/>
            <person name="Ponnala L."/>
            <person name="Sun Q."/>
            <person name="Stanhope M.J."/>
            <person name="Wiedmann M."/>
            <person name="Duhamel G.E."/>
        </authorList>
    </citation>
    <scope>NUCLEOTIDE SEQUENCE [LARGE SCALE GENOMIC DNA]</scope>
    <source>
        <strain evidence="1 2">P43/6/78</strain>
    </source>
</reference>
<dbReference type="Proteomes" id="UP000010793">
    <property type="component" value="Chromosome"/>
</dbReference>
<keyword evidence="1" id="KW-0378">Hydrolase</keyword>
<dbReference type="GO" id="GO:0000287">
    <property type="term" value="F:magnesium ion binding"/>
    <property type="evidence" value="ECO:0007669"/>
    <property type="project" value="TreeGrafter"/>
</dbReference>
<dbReference type="SUPFAM" id="SSF56784">
    <property type="entry name" value="HAD-like"/>
    <property type="match status" value="1"/>
</dbReference>
<dbReference type="AlphaFoldDB" id="A0A3B6VLE0"/>
<accession>A0A3B6VLE0</accession>